<dbReference type="STRING" id="1250539.Ga0080574_TMP1132"/>
<dbReference type="KEGG" id="paby:Ga0080574_TMP1132"/>
<evidence type="ECO:0000256" key="2">
    <source>
        <dbReference type="ARBA" id="ARBA00023027"/>
    </source>
</evidence>
<dbReference type="EC" id="1.1.1.81" evidence="4"/>
<organism evidence="4 5">
    <name type="scientific">Salipiger abyssi</name>
    <dbReference type="NCBI Taxonomy" id="1250539"/>
    <lineage>
        <taxon>Bacteria</taxon>
        <taxon>Pseudomonadati</taxon>
        <taxon>Pseudomonadota</taxon>
        <taxon>Alphaproteobacteria</taxon>
        <taxon>Rhodobacterales</taxon>
        <taxon>Roseobacteraceae</taxon>
        <taxon>Salipiger</taxon>
    </lineage>
</organism>
<dbReference type="Proteomes" id="UP000187059">
    <property type="component" value="Chromosome"/>
</dbReference>
<dbReference type="EMBL" id="CP015093">
    <property type="protein sequence ID" value="APZ51466.1"/>
    <property type="molecule type" value="Genomic_DNA"/>
</dbReference>
<evidence type="ECO:0000313" key="4">
    <source>
        <dbReference type="EMBL" id="APZ51466.1"/>
    </source>
</evidence>
<dbReference type="GO" id="GO:0016618">
    <property type="term" value="F:hydroxypyruvate reductase [NAD(P)H] activity"/>
    <property type="evidence" value="ECO:0007669"/>
    <property type="project" value="UniProtKB-EC"/>
</dbReference>
<dbReference type="Pfam" id="PF02826">
    <property type="entry name" value="2-Hacid_dh_C"/>
    <property type="match status" value="1"/>
</dbReference>
<dbReference type="PANTHER" id="PTHR43333:SF1">
    <property type="entry name" value="D-ISOMER SPECIFIC 2-HYDROXYACID DEHYDROGENASE NAD-BINDING DOMAIN-CONTAINING PROTEIN"/>
    <property type="match status" value="1"/>
</dbReference>
<keyword evidence="5" id="KW-1185">Reference proteome</keyword>
<dbReference type="OrthoDB" id="9787219at2"/>
<evidence type="ECO:0000256" key="1">
    <source>
        <dbReference type="ARBA" id="ARBA00023002"/>
    </source>
</evidence>
<accession>A0A1P8UPY0</accession>
<dbReference type="RefSeq" id="WP_076696001.1">
    <property type="nucleotide sequence ID" value="NZ_CP015093.1"/>
</dbReference>
<dbReference type="AlphaFoldDB" id="A0A1P8UPY0"/>
<dbReference type="CDD" id="cd12164">
    <property type="entry name" value="GDH_like_2"/>
    <property type="match status" value="1"/>
</dbReference>
<evidence type="ECO:0000259" key="3">
    <source>
        <dbReference type="Pfam" id="PF02826"/>
    </source>
</evidence>
<reference evidence="4 5" key="1">
    <citation type="submission" date="2016-04" db="EMBL/GenBank/DDBJ databases">
        <title>Deep-sea bacteria in the southern Pacific.</title>
        <authorList>
            <person name="Tang K."/>
        </authorList>
    </citation>
    <scope>NUCLEOTIDE SEQUENCE [LARGE SCALE GENOMIC DNA]</scope>
    <source>
        <strain evidence="4 5">JLT2014</strain>
    </source>
</reference>
<feature type="domain" description="D-isomer specific 2-hydroxyacid dehydrogenase NAD-binding" evidence="3">
    <location>
        <begin position="108"/>
        <end position="277"/>
    </location>
</feature>
<proteinExistence type="predicted"/>
<sequence length="299" mass="33274">MIGVVTNAGFDMYPYYRPYFETEAPEIRVVAPHSVERPEQVSFVFTFQPAEDAFAPYPNLRAIFSAGAGTDAIMACPSRPEGVPVFRVEDDDQALQMAGYAAFHVHWHHRHMALYLARQRERVWQREITRLSPTHKRVGILGFGHMGRAIARGLMALGYPVTGYSRSAPQPPEPGMRHFREGQLDAFLAETDILINVLPLTDQTRGMIDEAFLRKLPRGAALIQMGRGGQVDEAALLRLLDEGHLCGATLDVFETEPLPADSPLWAHRDVVITPHVASIPEPTFVVRGIRDRMRALGGG</sequence>
<keyword evidence="4" id="KW-0670">Pyruvate</keyword>
<gene>
    <name evidence="4" type="ORF">Ga0080574_TMP1132</name>
</gene>
<dbReference type="Gene3D" id="3.40.50.720">
    <property type="entry name" value="NAD(P)-binding Rossmann-like Domain"/>
    <property type="match status" value="2"/>
</dbReference>
<keyword evidence="2" id="KW-0520">NAD</keyword>
<dbReference type="InterPro" id="IPR006140">
    <property type="entry name" value="D-isomer_DH_NAD-bd"/>
</dbReference>
<dbReference type="SUPFAM" id="SSF51735">
    <property type="entry name" value="NAD(P)-binding Rossmann-fold domains"/>
    <property type="match status" value="1"/>
</dbReference>
<dbReference type="InterPro" id="IPR036291">
    <property type="entry name" value="NAD(P)-bd_dom_sf"/>
</dbReference>
<evidence type="ECO:0000313" key="5">
    <source>
        <dbReference type="Proteomes" id="UP000187059"/>
    </source>
</evidence>
<name>A0A1P8UPY0_9RHOB</name>
<dbReference type="EC" id="1.1.1.79" evidence="4"/>
<protein>
    <submittedName>
        <fullName evidence="4">Glyoxylate/hydroxypyruvate reductase A</fullName>
        <ecNumber evidence="4">1.1.1.79</ecNumber>
        <ecNumber evidence="4">1.1.1.81</ecNumber>
    </submittedName>
</protein>
<dbReference type="PANTHER" id="PTHR43333">
    <property type="entry name" value="2-HACID_DH_C DOMAIN-CONTAINING PROTEIN"/>
    <property type="match status" value="1"/>
</dbReference>
<keyword evidence="1 4" id="KW-0560">Oxidoreductase</keyword>
<dbReference type="GO" id="GO:0051287">
    <property type="term" value="F:NAD binding"/>
    <property type="evidence" value="ECO:0007669"/>
    <property type="project" value="InterPro"/>
</dbReference>
<dbReference type="GO" id="GO:0030267">
    <property type="term" value="F:glyoxylate reductase (NADPH) activity"/>
    <property type="evidence" value="ECO:0007669"/>
    <property type="project" value="UniProtKB-EC"/>
</dbReference>